<organism evidence="1 2">
    <name type="scientific">Lupinus luteus</name>
    <name type="common">European yellow lupine</name>
    <dbReference type="NCBI Taxonomy" id="3873"/>
    <lineage>
        <taxon>Eukaryota</taxon>
        <taxon>Viridiplantae</taxon>
        <taxon>Streptophyta</taxon>
        <taxon>Embryophyta</taxon>
        <taxon>Tracheophyta</taxon>
        <taxon>Spermatophyta</taxon>
        <taxon>Magnoliopsida</taxon>
        <taxon>eudicotyledons</taxon>
        <taxon>Gunneridae</taxon>
        <taxon>Pentapetalae</taxon>
        <taxon>rosids</taxon>
        <taxon>fabids</taxon>
        <taxon>Fabales</taxon>
        <taxon>Fabaceae</taxon>
        <taxon>Papilionoideae</taxon>
        <taxon>50 kb inversion clade</taxon>
        <taxon>genistoids sensu lato</taxon>
        <taxon>core genistoids</taxon>
        <taxon>Genisteae</taxon>
        <taxon>Lupinus</taxon>
    </lineage>
</organism>
<dbReference type="EMBL" id="CAXHTB010000006">
    <property type="protein sequence ID" value="CAL0307906.1"/>
    <property type="molecule type" value="Genomic_DNA"/>
</dbReference>
<dbReference type="PANTHER" id="PTHR46694">
    <property type="entry name" value="AT-RICH INTERACTIVE DOMAIN-CONTAINING PROTEIN 4"/>
    <property type="match status" value="1"/>
</dbReference>
<evidence type="ECO:0000313" key="2">
    <source>
        <dbReference type="Proteomes" id="UP001497480"/>
    </source>
</evidence>
<dbReference type="AlphaFoldDB" id="A0AAV1WFM7"/>
<dbReference type="Proteomes" id="UP001497480">
    <property type="component" value="Unassembled WGS sequence"/>
</dbReference>
<accession>A0AAV1WFM7</accession>
<name>A0AAV1WFM7_LUPLU</name>
<protein>
    <submittedName>
        <fullName evidence="1">Uncharacterized protein</fullName>
    </submittedName>
</protein>
<reference evidence="1 2" key="1">
    <citation type="submission" date="2024-03" db="EMBL/GenBank/DDBJ databases">
        <authorList>
            <person name="Martinez-Hernandez J."/>
        </authorList>
    </citation>
    <scope>NUCLEOTIDE SEQUENCE [LARGE SCALE GENOMIC DNA]</scope>
</reference>
<proteinExistence type="predicted"/>
<sequence length="67" mass="7377">MSEDDDENSSGGLPDITIHDDEVNLRFLVCGAPSTVNESLLRSLEDGLRALLSIEIQKKINFKDKCA</sequence>
<gene>
    <name evidence="1" type="ORF">LLUT_LOCUS8966</name>
</gene>
<dbReference type="PANTHER" id="PTHR46694:SF1">
    <property type="entry name" value="AT-RICH INTERACTIVE DOMAIN-CONTAINING PROTEIN 4"/>
    <property type="match status" value="1"/>
</dbReference>
<dbReference type="InterPro" id="IPR042293">
    <property type="entry name" value="ARID4"/>
</dbReference>
<evidence type="ECO:0000313" key="1">
    <source>
        <dbReference type="EMBL" id="CAL0307906.1"/>
    </source>
</evidence>
<comment type="caution">
    <text evidence="1">The sequence shown here is derived from an EMBL/GenBank/DDBJ whole genome shotgun (WGS) entry which is preliminary data.</text>
</comment>
<keyword evidence="2" id="KW-1185">Reference proteome</keyword>